<evidence type="ECO:0000313" key="5">
    <source>
        <dbReference type="EMBL" id="CUH52147.1"/>
    </source>
</evidence>
<dbReference type="InterPro" id="IPR005143">
    <property type="entry name" value="TF_LuxR_autoind-bd_dom"/>
</dbReference>
<evidence type="ECO:0000256" key="1">
    <source>
        <dbReference type="ARBA" id="ARBA00023015"/>
    </source>
</evidence>
<evidence type="ECO:0000256" key="2">
    <source>
        <dbReference type="ARBA" id="ARBA00023125"/>
    </source>
</evidence>
<keyword evidence="2" id="KW-0238">DNA-binding</keyword>
<dbReference type="SUPFAM" id="SSF75516">
    <property type="entry name" value="Pheromone-binding domain of LuxR-like quorum-sensing transcription factors"/>
    <property type="match status" value="1"/>
</dbReference>
<evidence type="ECO:0000259" key="4">
    <source>
        <dbReference type="Pfam" id="PF03472"/>
    </source>
</evidence>
<dbReference type="InterPro" id="IPR036388">
    <property type="entry name" value="WH-like_DNA-bd_sf"/>
</dbReference>
<dbReference type="InterPro" id="IPR036693">
    <property type="entry name" value="TF_LuxR_autoind-bd_dom_sf"/>
</dbReference>
<dbReference type="RefSeq" id="WP_058239378.1">
    <property type="nucleotide sequence ID" value="NZ_CYPW01000014.1"/>
</dbReference>
<dbReference type="GO" id="GO:0006355">
    <property type="term" value="P:regulation of DNA-templated transcription"/>
    <property type="evidence" value="ECO:0007669"/>
    <property type="project" value="InterPro"/>
</dbReference>
<dbReference type="Pfam" id="PF03472">
    <property type="entry name" value="Autoind_bind"/>
    <property type="match status" value="1"/>
</dbReference>
<sequence>MSSPFDIMVQLTEAPTLQDKHRLFSDFMEAEYGYIGVNYGLFLDTRSVHAIHNNHLSMRRGLPEEWREIYQRNRFAQDDFGMLMGALSNAPILQSNFYRMLDDGALQPQFSRVISGVRDFVSAGIVLPLKINGLRGIVGLFDPTGDCVKHDARLERDLPVIQALANQLHLCSDWSDQLIAQMGVSEMNLRVLRLKAQGLRVKEILHEIGRDNPKTVDNHMMRLRKVMGTRNDLETMQRAARIGLLKDLDRQKSEDVTRWAERLGLP</sequence>
<evidence type="ECO:0000313" key="6">
    <source>
        <dbReference type="Proteomes" id="UP000054823"/>
    </source>
</evidence>
<feature type="domain" description="Transcription factor LuxR-like autoinducer-binding" evidence="4">
    <location>
        <begin position="35"/>
        <end position="171"/>
    </location>
</feature>
<accession>A0A0P1FCT9</accession>
<proteinExistence type="predicted"/>
<keyword evidence="3" id="KW-0804">Transcription</keyword>
<dbReference type="AlphaFoldDB" id="A0A0P1FCT9"/>
<dbReference type="OrthoDB" id="7711041at2"/>
<keyword evidence="6" id="KW-1185">Reference proteome</keyword>
<protein>
    <submittedName>
        <fullName evidence="5">Autoinducer binding domain protein</fullName>
    </submittedName>
</protein>
<dbReference type="STRING" id="321267.SHM7688_01587"/>
<gene>
    <name evidence="5" type="ORF">SHM7688_01587</name>
</gene>
<dbReference type="EMBL" id="CYPW01000014">
    <property type="protein sequence ID" value="CUH52147.1"/>
    <property type="molecule type" value="Genomic_DNA"/>
</dbReference>
<dbReference type="Gene3D" id="1.10.10.10">
    <property type="entry name" value="Winged helix-like DNA-binding domain superfamily/Winged helix DNA-binding domain"/>
    <property type="match status" value="1"/>
</dbReference>
<reference evidence="5 6" key="1">
    <citation type="submission" date="2015-09" db="EMBL/GenBank/DDBJ databases">
        <authorList>
            <consortium name="Swine Surveillance"/>
        </authorList>
    </citation>
    <scope>NUCLEOTIDE SEQUENCE [LARGE SCALE GENOMIC DNA]</scope>
    <source>
        <strain evidence="5 6">CECT 7688</strain>
    </source>
</reference>
<evidence type="ECO:0000256" key="3">
    <source>
        <dbReference type="ARBA" id="ARBA00023163"/>
    </source>
</evidence>
<dbReference type="GO" id="GO:0003677">
    <property type="term" value="F:DNA binding"/>
    <property type="evidence" value="ECO:0007669"/>
    <property type="project" value="UniProtKB-KW"/>
</dbReference>
<dbReference type="Proteomes" id="UP000054823">
    <property type="component" value="Unassembled WGS sequence"/>
</dbReference>
<dbReference type="SUPFAM" id="SSF46894">
    <property type="entry name" value="C-terminal effector domain of the bipartite response regulators"/>
    <property type="match status" value="1"/>
</dbReference>
<name>A0A0P1FCT9_9RHOB</name>
<dbReference type="Gene3D" id="3.30.450.80">
    <property type="entry name" value="Transcription factor LuxR-like, autoinducer-binding domain"/>
    <property type="match status" value="1"/>
</dbReference>
<organism evidence="5 6">
    <name type="scientific">Shimia marina</name>
    <dbReference type="NCBI Taxonomy" id="321267"/>
    <lineage>
        <taxon>Bacteria</taxon>
        <taxon>Pseudomonadati</taxon>
        <taxon>Pseudomonadota</taxon>
        <taxon>Alphaproteobacteria</taxon>
        <taxon>Rhodobacterales</taxon>
        <taxon>Roseobacteraceae</taxon>
    </lineage>
</organism>
<keyword evidence="1" id="KW-0805">Transcription regulation</keyword>
<dbReference type="InterPro" id="IPR016032">
    <property type="entry name" value="Sig_transdc_resp-reg_C-effctor"/>
</dbReference>